<dbReference type="RefSeq" id="WP_036572508.1">
    <property type="nucleotide sequence ID" value="NZ_FSRO01000001.1"/>
</dbReference>
<dbReference type="AlphaFoldDB" id="A0A1N6J5Z3"/>
<feature type="transmembrane region" description="Helical" evidence="8">
    <location>
        <begin position="113"/>
        <end position="135"/>
    </location>
</feature>
<reference evidence="9 10" key="1">
    <citation type="submission" date="2016-12" db="EMBL/GenBank/DDBJ databases">
        <authorList>
            <person name="Song W.-J."/>
            <person name="Kurnit D.M."/>
        </authorList>
    </citation>
    <scope>NUCLEOTIDE SEQUENCE [LARGE SCALE GENOMIC DNA]</scope>
    <source>
        <strain evidence="9 10">ATCC 49181</strain>
    </source>
</reference>
<gene>
    <name evidence="9" type="ORF">SAMN02743940_2337</name>
</gene>
<proteinExistence type="inferred from homology"/>
<comment type="subcellular location">
    <subcellularLocation>
        <location evidence="8">Cell inner membrane</location>
        <topology evidence="8">Multi-pass membrane protein</topology>
    </subcellularLocation>
    <subcellularLocation>
        <location evidence="1">Cell membrane</location>
        <topology evidence="1">Multi-pass membrane protein</topology>
    </subcellularLocation>
</comment>
<evidence type="ECO:0000256" key="6">
    <source>
        <dbReference type="ARBA" id="ARBA00022989"/>
    </source>
</evidence>
<keyword evidence="4" id="KW-1003">Cell membrane</keyword>
<keyword evidence="6 8" id="KW-1133">Transmembrane helix</keyword>
<keyword evidence="3 8" id="KW-0813">Transport</keyword>
<dbReference type="PANTHER" id="PTHR30330:SF3">
    <property type="entry name" value="TRANSCRIPTIONAL REGULATOR, LRP FAMILY"/>
    <property type="match status" value="1"/>
</dbReference>
<dbReference type="EMBL" id="FSRO01000001">
    <property type="protein sequence ID" value="SIO39730.1"/>
    <property type="molecule type" value="Genomic_DNA"/>
</dbReference>
<evidence type="ECO:0000256" key="2">
    <source>
        <dbReference type="ARBA" id="ARBA00009261"/>
    </source>
</evidence>
<dbReference type="GO" id="GO:0005283">
    <property type="term" value="F:amino acid:sodium symporter activity"/>
    <property type="evidence" value="ECO:0007669"/>
    <property type="project" value="InterPro"/>
</dbReference>
<accession>A0A1N6J5Z3</accession>
<keyword evidence="7 8" id="KW-0472">Membrane</keyword>
<dbReference type="Gene3D" id="1.20.1740.10">
    <property type="entry name" value="Amino acid/polyamine transporter I"/>
    <property type="match status" value="1"/>
</dbReference>
<dbReference type="NCBIfam" id="TIGR00835">
    <property type="entry name" value="agcS"/>
    <property type="match status" value="1"/>
</dbReference>
<organism evidence="9 10">
    <name type="scientific">Nitrosomonas cryotolerans ATCC 49181</name>
    <dbReference type="NCBI Taxonomy" id="1131553"/>
    <lineage>
        <taxon>Bacteria</taxon>
        <taxon>Pseudomonadati</taxon>
        <taxon>Pseudomonadota</taxon>
        <taxon>Betaproteobacteria</taxon>
        <taxon>Nitrosomonadales</taxon>
        <taxon>Nitrosomonadaceae</taxon>
        <taxon>Nitrosomonas</taxon>
    </lineage>
</organism>
<evidence type="ECO:0000313" key="10">
    <source>
        <dbReference type="Proteomes" id="UP000185062"/>
    </source>
</evidence>
<evidence type="ECO:0000256" key="7">
    <source>
        <dbReference type="ARBA" id="ARBA00023136"/>
    </source>
</evidence>
<keyword evidence="10" id="KW-1185">Reference proteome</keyword>
<protein>
    <submittedName>
        <fullName evidence="9">Alanine or glycine:cation symporter, AGCS family</fullName>
    </submittedName>
</protein>
<feature type="transmembrane region" description="Helical" evidence="8">
    <location>
        <begin position="172"/>
        <end position="192"/>
    </location>
</feature>
<dbReference type="STRING" id="44575.SAMN05216419_100381"/>
<feature type="transmembrane region" description="Helical" evidence="8">
    <location>
        <begin position="414"/>
        <end position="432"/>
    </location>
</feature>
<feature type="transmembrane region" description="Helical" evidence="8">
    <location>
        <begin position="217"/>
        <end position="238"/>
    </location>
</feature>
<feature type="transmembrane region" description="Helical" evidence="8">
    <location>
        <begin position="376"/>
        <end position="402"/>
    </location>
</feature>
<evidence type="ECO:0000256" key="1">
    <source>
        <dbReference type="ARBA" id="ARBA00004651"/>
    </source>
</evidence>
<name>A0A1N6J5Z3_9PROT</name>
<dbReference type="Pfam" id="PF01235">
    <property type="entry name" value="Na_Ala_symp"/>
    <property type="match status" value="1"/>
</dbReference>
<evidence type="ECO:0000256" key="4">
    <source>
        <dbReference type="ARBA" id="ARBA00022475"/>
    </source>
</evidence>
<dbReference type="PANTHER" id="PTHR30330">
    <property type="entry name" value="AGSS FAMILY TRANSPORTER, SODIUM-ALANINE"/>
    <property type="match status" value="1"/>
</dbReference>
<evidence type="ECO:0000313" key="9">
    <source>
        <dbReference type="EMBL" id="SIO39730.1"/>
    </source>
</evidence>
<feature type="transmembrane region" description="Helical" evidence="8">
    <location>
        <begin position="84"/>
        <end position="107"/>
    </location>
</feature>
<keyword evidence="5 8" id="KW-0812">Transmembrane</keyword>
<evidence type="ECO:0000256" key="5">
    <source>
        <dbReference type="ARBA" id="ARBA00022692"/>
    </source>
</evidence>
<dbReference type="eggNOG" id="COG1115">
    <property type="taxonomic scope" value="Bacteria"/>
</dbReference>
<evidence type="ECO:0000256" key="8">
    <source>
        <dbReference type="RuleBase" id="RU363064"/>
    </source>
</evidence>
<comment type="similarity">
    <text evidence="2 8">Belongs to the alanine or glycine:cation symporter (AGCS) (TC 2.A.25) family.</text>
</comment>
<keyword evidence="8" id="KW-0769">Symport</keyword>
<dbReference type="GO" id="GO:0005886">
    <property type="term" value="C:plasma membrane"/>
    <property type="evidence" value="ECO:0007669"/>
    <property type="project" value="UniProtKB-SubCell"/>
</dbReference>
<feature type="transmembrane region" description="Helical" evidence="8">
    <location>
        <begin position="279"/>
        <end position="297"/>
    </location>
</feature>
<feature type="transmembrane region" description="Helical" evidence="8">
    <location>
        <begin position="21"/>
        <end position="51"/>
    </location>
</feature>
<dbReference type="InterPro" id="IPR001463">
    <property type="entry name" value="Na/Ala_symport"/>
</dbReference>
<dbReference type="PRINTS" id="PR00175">
    <property type="entry name" value="NAALASMPORT"/>
</dbReference>
<sequence length="478" mass="51426">MEIDNVIDAAFEPISNAVASVIFYSISIMGLEIQLILVWLVVAALFFTLYFNAVNLRYFKHAIDVLRGKYDNKNDDGEINRFQALMTSLSGTVGLGNIAGVAVAISVGGPGAAFWMAVMGLFGMSTKFAEVTLGVKYRLHASRHHPETISGGPMYYLRHAFEQYHSPHLGKFMAGLFAICCIGGTVGAGALFQANQAYQQALIVTGGDTSLLLDKGWLFGLFMAILVGLVIIGGIRWIAAVASRVVPAMAAIYIVAGFVVIGFHYTAIPDALQTIFEMALYPEAGLGAMMGALLMGVQRASFSNEAGLGSAAIAHSAVKTNEPISQGMVGMLGPFIDTVIICMVTALVIVISGTYVEGGGIEGVELTSRAFATGLSWFPYVLSLTVFLFAYSTMISWSYYGLKCATYLFGERDVVEGIYKIVFCLFIVVGASAQLSNIILFTDSMIFAMAIPNIIGLYMLAPEIKKDLKAYSLNIKMR</sequence>
<dbReference type="Proteomes" id="UP000185062">
    <property type="component" value="Unassembled WGS sequence"/>
</dbReference>
<keyword evidence="8" id="KW-0997">Cell inner membrane</keyword>
<feature type="transmembrane region" description="Helical" evidence="8">
    <location>
        <begin position="245"/>
        <end position="267"/>
    </location>
</feature>
<evidence type="ECO:0000256" key="3">
    <source>
        <dbReference type="ARBA" id="ARBA00022448"/>
    </source>
</evidence>
<feature type="transmembrane region" description="Helical" evidence="8">
    <location>
        <begin position="335"/>
        <end position="356"/>
    </location>
</feature>
<feature type="transmembrane region" description="Helical" evidence="8">
    <location>
        <begin position="438"/>
        <end position="461"/>
    </location>
</feature>